<sequence length="109" mass="12551">MNGLHPKKKIFLLYYSMAVKWTLQTLIAAHSHCQKNKVEILQSTLCGCIQCLAQFEPGEIFDWSDDQETAMCPLCDGSNSVIGNASHYPVENVEFLQMMKDKWFDQQYQ</sequence>
<organism evidence="1 3">
    <name type="scientific">Didymodactylos carnosus</name>
    <dbReference type="NCBI Taxonomy" id="1234261"/>
    <lineage>
        <taxon>Eukaryota</taxon>
        <taxon>Metazoa</taxon>
        <taxon>Spiralia</taxon>
        <taxon>Gnathifera</taxon>
        <taxon>Rotifera</taxon>
        <taxon>Eurotatoria</taxon>
        <taxon>Bdelloidea</taxon>
        <taxon>Philodinida</taxon>
        <taxon>Philodinidae</taxon>
        <taxon>Didymodactylos</taxon>
    </lineage>
</organism>
<dbReference type="Proteomes" id="UP000681722">
    <property type="component" value="Unassembled WGS sequence"/>
</dbReference>
<dbReference type="Proteomes" id="UP000663829">
    <property type="component" value="Unassembled WGS sequence"/>
</dbReference>
<evidence type="ECO:0000313" key="3">
    <source>
        <dbReference type="Proteomes" id="UP000663829"/>
    </source>
</evidence>
<dbReference type="AlphaFoldDB" id="A0A814B0M6"/>
<comment type="caution">
    <text evidence="1">The sequence shown here is derived from an EMBL/GenBank/DDBJ whole genome shotgun (WGS) entry which is preliminary data.</text>
</comment>
<gene>
    <name evidence="1" type="ORF">GPM918_LOCUS9614</name>
    <name evidence="2" type="ORF">SRO942_LOCUS9615</name>
</gene>
<dbReference type="EMBL" id="CAJOBC010001803">
    <property type="protein sequence ID" value="CAF3699698.1"/>
    <property type="molecule type" value="Genomic_DNA"/>
</dbReference>
<accession>A0A814B0M6</accession>
<evidence type="ECO:0000313" key="2">
    <source>
        <dbReference type="EMBL" id="CAF3699698.1"/>
    </source>
</evidence>
<evidence type="ECO:0000313" key="1">
    <source>
        <dbReference type="EMBL" id="CAF0920290.1"/>
    </source>
</evidence>
<name>A0A814B0M6_9BILA</name>
<dbReference type="EMBL" id="CAJNOQ010001803">
    <property type="protein sequence ID" value="CAF0920290.1"/>
    <property type="molecule type" value="Genomic_DNA"/>
</dbReference>
<reference evidence="1" key="1">
    <citation type="submission" date="2021-02" db="EMBL/GenBank/DDBJ databases">
        <authorList>
            <person name="Nowell W R."/>
        </authorList>
    </citation>
    <scope>NUCLEOTIDE SEQUENCE</scope>
</reference>
<keyword evidence="3" id="KW-1185">Reference proteome</keyword>
<proteinExistence type="predicted"/>
<evidence type="ECO:0008006" key="4">
    <source>
        <dbReference type="Google" id="ProtNLM"/>
    </source>
</evidence>
<protein>
    <recommendedName>
        <fullName evidence="4">Cytoplasmic protein</fullName>
    </recommendedName>
</protein>